<dbReference type="AlphaFoldDB" id="A0AAJ2EQB6"/>
<dbReference type="Gene3D" id="1.10.150.130">
    <property type="match status" value="1"/>
</dbReference>
<dbReference type="PANTHER" id="PTHR30349">
    <property type="entry name" value="PHAGE INTEGRASE-RELATED"/>
    <property type="match status" value="1"/>
</dbReference>
<evidence type="ECO:0000313" key="8">
    <source>
        <dbReference type="Proteomes" id="UP001255601"/>
    </source>
</evidence>
<dbReference type="InterPro" id="IPR011010">
    <property type="entry name" value="DNA_brk_join_enz"/>
</dbReference>
<proteinExistence type="inferred from homology"/>
<evidence type="ECO:0000256" key="2">
    <source>
        <dbReference type="ARBA" id="ARBA00022908"/>
    </source>
</evidence>
<feature type="compositionally biased region" description="Polar residues" evidence="5">
    <location>
        <begin position="1"/>
        <end position="11"/>
    </location>
</feature>
<dbReference type="RefSeq" id="WP_309769980.1">
    <property type="nucleotide sequence ID" value="NZ_JAVIZC010000001.1"/>
</dbReference>
<evidence type="ECO:0000256" key="3">
    <source>
        <dbReference type="ARBA" id="ARBA00023125"/>
    </source>
</evidence>
<dbReference type="GO" id="GO:0006310">
    <property type="term" value="P:DNA recombination"/>
    <property type="evidence" value="ECO:0007669"/>
    <property type="project" value="UniProtKB-KW"/>
</dbReference>
<dbReference type="PANTHER" id="PTHR30349:SF64">
    <property type="entry name" value="PROPHAGE INTEGRASE INTD-RELATED"/>
    <property type="match status" value="1"/>
</dbReference>
<sequence length="369" mass="40818">MAASSSFQPATNRRRLIANSTDGSGNMRVKLKGLNKVKKRLADGTSITYFYAWKGGPRLPGKPGDQEFMAAYNAAIAKKVEPKAGTLQSLLNGFQESSDWDDLAARTQSDYVKLIKVIEQKFGTFPLSGLSDRRARAHFMEWRDERAKKSRRQADYGWTVLARILSWANGRGLIISNPCEKGGRLYRGSRAEHIWTDADEAAFIANAPAHLHLPLILALWTGQRQGDLLRLTWPQYDGKCIRLQQGKTGARVLVPVGAPLKAMLDPLRQKVGHVLLNSDGDVWTADGFRSSWRKACAASGVVGVTFNDLRGTAVTRLALAECTEAEIATITGHSLRDVRSILDSHYLHRDPALAESAIRKLEQRTKSPN</sequence>
<keyword evidence="3" id="KW-0238">DNA-binding</keyword>
<dbReference type="GO" id="GO:0003677">
    <property type="term" value="F:DNA binding"/>
    <property type="evidence" value="ECO:0007669"/>
    <property type="project" value="UniProtKB-KW"/>
</dbReference>
<dbReference type="GO" id="GO:0015074">
    <property type="term" value="P:DNA integration"/>
    <property type="evidence" value="ECO:0007669"/>
    <property type="project" value="UniProtKB-KW"/>
</dbReference>
<dbReference type="Gene3D" id="1.10.443.10">
    <property type="entry name" value="Intergrase catalytic core"/>
    <property type="match status" value="1"/>
</dbReference>
<feature type="region of interest" description="Disordered" evidence="5">
    <location>
        <begin position="1"/>
        <end position="23"/>
    </location>
</feature>
<comment type="similarity">
    <text evidence="1">Belongs to the 'phage' integrase family.</text>
</comment>
<dbReference type="Pfam" id="PF00589">
    <property type="entry name" value="Phage_integrase"/>
    <property type="match status" value="1"/>
</dbReference>
<feature type="domain" description="Tyr recombinase" evidence="6">
    <location>
        <begin position="190"/>
        <end position="359"/>
    </location>
</feature>
<dbReference type="EMBL" id="JAVIZC010000001">
    <property type="protein sequence ID" value="MDR6101035.1"/>
    <property type="molecule type" value="Genomic_DNA"/>
</dbReference>
<name>A0AAJ2EQB6_9HYPH</name>
<comment type="caution">
    <text evidence="7">The sequence shown here is derived from an EMBL/GenBank/DDBJ whole genome shotgun (WGS) entry which is preliminary data.</text>
</comment>
<gene>
    <name evidence="7" type="ORF">QE369_001213</name>
</gene>
<dbReference type="InterPro" id="IPR013762">
    <property type="entry name" value="Integrase-like_cat_sf"/>
</dbReference>
<dbReference type="InterPro" id="IPR010998">
    <property type="entry name" value="Integrase_recombinase_N"/>
</dbReference>
<dbReference type="InterPro" id="IPR050090">
    <property type="entry name" value="Tyrosine_recombinase_XerCD"/>
</dbReference>
<organism evidence="7 8">
    <name type="scientific">Agrobacterium larrymoorei</name>
    <dbReference type="NCBI Taxonomy" id="160699"/>
    <lineage>
        <taxon>Bacteria</taxon>
        <taxon>Pseudomonadati</taxon>
        <taxon>Pseudomonadota</taxon>
        <taxon>Alphaproteobacteria</taxon>
        <taxon>Hyphomicrobiales</taxon>
        <taxon>Rhizobiaceae</taxon>
        <taxon>Rhizobium/Agrobacterium group</taxon>
        <taxon>Agrobacterium</taxon>
    </lineage>
</organism>
<accession>A0AAJ2EQB6</accession>
<dbReference type="Proteomes" id="UP001255601">
    <property type="component" value="Unassembled WGS sequence"/>
</dbReference>
<protein>
    <submittedName>
        <fullName evidence="7">Integrase</fullName>
    </submittedName>
</protein>
<evidence type="ECO:0000256" key="1">
    <source>
        <dbReference type="ARBA" id="ARBA00008857"/>
    </source>
</evidence>
<reference evidence="7" key="1">
    <citation type="submission" date="2023-08" db="EMBL/GenBank/DDBJ databases">
        <title>Functional and genomic diversity of the sorghum phyllosphere microbiome.</title>
        <authorList>
            <person name="Shade A."/>
        </authorList>
    </citation>
    <scope>NUCLEOTIDE SEQUENCE</scope>
    <source>
        <strain evidence="7">SORGH_AS_0974</strain>
    </source>
</reference>
<keyword evidence="2" id="KW-0229">DNA integration</keyword>
<dbReference type="SUPFAM" id="SSF56349">
    <property type="entry name" value="DNA breaking-rejoining enzymes"/>
    <property type="match status" value="1"/>
</dbReference>
<keyword evidence="4" id="KW-0233">DNA recombination</keyword>
<dbReference type="PROSITE" id="PS51898">
    <property type="entry name" value="TYR_RECOMBINASE"/>
    <property type="match status" value="1"/>
</dbReference>
<evidence type="ECO:0000259" key="6">
    <source>
        <dbReference type="PROSITE" id="PS51898"/>
    </source>
</evidence>
<evidence type="ECO:0000256" key="5">
    <source>
        <dbReference type="SAM" id="MobiDB-lite"/>
    </source>
</evidence>
<evidence type="ECO:0000256" key="4">
    <source>
        <dbReference type="ARBA" id="ARBA00023172"/>
    </source>
</evidence>
<dbReference type="InterPro" id="IPR002104">
    <property type="entry name" value="Integrase_catalytic"/>
</dbReference>
<evidence type="ECO:0000313" key="7">
    <source>
        <dbReference type="EMBL" id="MDR6101035.1"/>
    </source>
</evidence>